<reference evidence="2" key="2">
    <citation type="journal article" date="2021" name="PeerJ">
        <title>Extensive microbial diversity within the chicken gut microbiome revealed by metagenomics and culture.</title>
        <authorList>
            <person name="Gilroy R."/>
            <person name="Ravi A."/>
            <person name="Getino M."/>
            <person name="Pursley I."/>
            <person name="Horton D.L."/>
            <person name="Alikhan N.F."/>
            <person name="Baker D."/>
            <person name="Gharbi K."/>
            <person name="Hall N."/>
            <person name="Watson M."/>
            <person name="Adriaenssens E.M."/>
            <person name="Foster-Nyarko E."/>
            <person name="Jarju S."/>
            <person name="Secka A."/>
            <person name="Antonio M."/>
            <person name="Oren A."/>
            <person name="Chaudhuri R.R."/>
            <person name="La Ragione R."/>
            <person name="Hildebrand F."/>
            <person name="Pallen M.J."/>
        </authorList>
    </citation>
    <scope>NUCLEOTIDE SEQUENCE</scope>
    <source>
        <strain evidence="2">10669</strain>
    </source>
</reference>
<sequence length="113" mass="11768">MQKAKFFSALLFAAVAALAQSACSDGEPQTRIEAAQAMAEALGAARDRASADLAAQRFSALSAKFDALAPTPEARGADAEYALGEIGAQAMRLKKEDYYGSDALKKALTVPAK</sequence>
<dbReference type="EMBL" id="DVOG01000049">
    <property type="protein sequence ID" value="HIV03869.1"/>
    <property type="molecule type" value="Genomic_DNA"/>
</dbReference>
<comment type="caution">
    <text evidence="2">The sequence shown here is derived from an EMBL/GenBank/DDBJ whole genome shotgun (WGS) entry which is preliminary data.</text>
</comment>
<feature type="signal peptide" evidence="1">
    <location>
        <begin position="1"/>
        <end position="19"/>
    </location>
</feature>
<proteinExistence type="predicted"/>
<evidence type="ECO:0000313" key="2">
    <source>
        <dbReference type="EMBL" id="HIV03869.1"/>
    </source>
</evidence>
<organism evidence="2 3">
    <name type="scientific">Candidatus Spyradosoma merdigallinarum</name>
    <dbReference type="NCBI Taxonomy" id="2840950"/>
    <lineage>
        <taxon>Bacteria</taxon>
        <taxon>Pseudomonadati</taxon>
        <taxon>Verrucomicrobiota</taxon>
        <taxon>Opitutia</taxon>
        <taxon>Opitutia incertae sedis</taxon>
        <taxon>Candidatus Spyradosoma</taxon>
    </lineage>
</organism>
<dbReference type="Proteomes" id="UP000886812">
    <property type="component" value="Unassembled WGS sequence"/>
</dbReference>
<protein>
    <submittedName>
        <fullName evidence="2">Uncharacterized protein</fullName>
    </submittedName>
</protein>
<gene>
    <name evidence="2" type="ORF">IAC75_01815</name>
</gene>
<reference evidence="2" key="1">
    <citation type="submission" date="2020-10" db="EMBL/GenBank/DDBJ databases">
        <authorList>
            <person name="Gilroy R."/>
        </authorList>
    </citation>
    <scope>NUCLEOTIDE SEQUENCE</scope>
    <source>
        <strain evidence="2">10669</strain>
    </source>
</reference>
<name>A0A9D1NIR1_9BACT</name>
<evidence type="ECO:0000256" key="1">
    <source>
        <dbReference type="SAM" id="SignalP"/>
    </source>
</evidence>
<feature type="chain" id="PRO_5038406171" evidence="1">
    <location>
        <begin position="20"/>
        <end position="113"/>
    </location>
</feature>
<accession>A0A9D1NIR1</accession>
<keyword evidence="1" id="KW-0732">Signal</keyword>
<dbReference type="AlphaFoldDB" id="A0A9D1NIR1"/>
<evidence type="ECO:0000313" key="3">
    <source>
        <dbReference type="Proteomes" id="UP000886812"/>
    </source>
</evidence>